<evidence type="ECO:0000256" key="1">
    <source>
        <dbReference type="SAM" id="SignalP"/>
    </source>
</evidence>
<sequence length="355" mass="40144">MMNITDNMLRFGFLFMLCLISGNVQAKQSINDNMAGKNHCASIKLNNNSDINNAYINNVEKRYLLPALPSAAEEWERLRTMKLVDYFSSGLYVRKDETIRLSLTGAKAISVFFNSPTIPFSEGEAGKSILVSSKDKASTFISPADGIMYFRYTQHHSNKPNPIKASIKVLKGGEAIPFYVAGQTTLCQWQKMLKEYSHSPFIEITDRKSIITVTRDIYNRSAKADPAVLLGKIKCIINSYDDISGLSAKGDNKDRPSLLKIHYIEDKFSSPEDIKNVYMYATDYIVGMPEDSALDILNPDRLSSAWGIWHEIGHHYQQSDWLWESVIESTVNIYSLYIQSLLGFPSRLDNKMIMA</sequence>
<dbReference type="OrthoDB" id="3177623at2"/>
<dbReference type="PROSITE" id="PS51723">
    <property type="entry name" value="PEPTIDASE_M60"/>
    <property type="match status" value="1"/>
</dbReference>
<dbReference type="RefSeq" id="WP_092519675.1">
    <property type="nucleotide sequence ID" value="NZ_CAWRAH010000046.1"/>
</dbReference>
<dbReference type="AlphaFoldDB" id="A0A1I5C3M6"/>
<dbReference type="Pfam" id="PF13402">
    <property type="entry name" value="Peptidase_M60"/>
    <property type="match status" value="1"/>
</dbReference>
<evidence type="ECO:0000313" key="4">
    <source>
        <dbReference type="Proteomes" id="UP000199011"/>
    </source>
</evidence>
<organism evidence="3 4">
    <name type="scientific">Xenorhabdus japonica</name>
    <dbReference type="NCBI Taxonomy" id="53341"/>
    <lineage>
        <taxon>Bacteria</taxon>
        <taxon>Pseudomonadati</taxon>
        <taxon>Pseudomonadota</taxon>
        <taxon>Gammaproteobacteria</taxon>
        <taxon>Enterobacterales</taxon>
        <taxon>Morganellaceae</taxon>
        <taxon>Xenorhabdus</taxon>
    </lineage>
</organism>
<feature type="signal peptide" evidence="1">
    <location>
        <begin position="1"/>
        <end position="26"/>
    </location>
</feature>
<dbReference type="Gene3D" id="3.40.390.80">
    <property type="entry name" value="Peptidase M60, enhancin-like domain 2"/>
    <property type="match status" value="1"/>
</dbReference>
<keyword evidence="4" id="KW-1185">Reference proteome</keyword>
<evidence type="ECO:0000313" key="3">
    <source>
        <dbReference type="EMBL" id="SFN81623.1"/>
    </source>
</evidence>
<keyword evidence="1" id="KW-0732">Signal</keyword>
<evidence type="ECO:0000259" key="2">
    <source>
        <dbReference type="PROSITE" id="PS51723"/>
    </source>
</evidence>
<reference evidence="4" key="1">
    <citation type="submission" date="2016-10" db="EMBL/GenBank/DDBJ databases">
        <authorList>
            <person name="Varghese N."/>
            <person name="Submissions S."/>
        </authorList>
    </citation>
    <scope>NUCLEOTIDE SEQUENCE [LARGE SCALE GENOMIC DNA]</scope>
    <source>
        <strain evidence="4">DSM 16522</strain>
    </source>
</reference>
<dbReference type="Gene3D" id="2.60.120.1250">
    <property type="entry name" value="Peptidase M60, enhancin-like domain 1"/>
    <property type="match status" value="1"/>
</dbReference>
<name>A0A1I5C3M6_9GAMM</name>
<gene>
    <name evidence="3" type="ORF">SAMN05421579_1249</name>
</gene>
<feature type="chain" id="PRO_5011510435" evidence="1">
    <location>
        <begin position="27"/>
        <end position="355"/>
    </location>
</feature>
<dbReference type="InterPro" id="IPR031161">
    <property type="entry name" value="Peptidase_M60_dom"/>
</dbReference>
<dbReference type="SMART" id="SM01276">
    <property type="entry name" value="M60-like"/>
    <property type="match status" value="1"/>
</dbReference>
<dbReference type="STRING" id="53341.SAMN05421579_1249"/>
<dbReference type="Gene3D" id="1.10.390.30">
    <property type="entry name" value="Peptidase M60, enhancin-like domain 3"/>
    <property type="match status" value="1"/>
</dbReference>
<dbReference type="InterPro" id="IPR042279">
    <property type="entry name" value="Pep_M60_3"/>
</dbReference>
<accession>A0A1I5C3M6</accession>
<feature type="domain" description="Peptidase M60" evidence="2">
    <location>
        <begin position="84"/>
        <end position="355"/>
    </location>
</feature>
<dbReference type="Proteomes" id="UP000199011">
    <property type="component" value="Unassembled WGS sequence"/>
</dbReference>
<protein>
    <submittedName>
        <fullName evidence="3">Peptidase M60, enhancin and enhancin-like</fullName>
    </submittedName>
</protein>
<proteinExistence type="predicted"/>
<dbReference type="EMBL" id="FOVO01000024">
    <property type="protein sequence ID" value="SFN81623.1"/>
    <property type="molecule type" value="Genomic_DNA"/>
</dbReference>